<name>A0A4Y9ZDQ6_9AGAM</name>
<dbReference type="OrthoDB" id="9986881at2759"/>
<protein>
    <recommendedName>
        <fullName evidence="7">Major facilitator superfamily (MFS) profile domain-containing protein</fullName>
    </recommendedName>
</protein>
<gene>
    <name evidence="8" type="ORF">EVG20_g106</name>
</gene>
<keyword evidence="3 6" id="KW-1133">Transmembrane helix</keyword>
<evidence type="ECO:0000313" key="9">
    <source>
        <dbReference type="Proteomes" id="UP000298327"/>
    </source>
</evidence>
<dbReference type="STRING" id="205917.A0A4Y9ZDQ6"/>
<dbReference type="InterPro" id="IPR011701">
    <property type="entry name" value="MFS"/>
</dbReference>
<feature type="region of interest" description="Disordered" evidence="5">
    <location>
        <begin position="1"/>
        <end position="31"/>
    </location>
</feature>
<dbReference type="GO" id="GO:0005886">
    <property type="term" value="C:plasma membrane"/>
    <property type="evidence" value="ECO:0007669"/>
    <property type="project" value="TreeGrafter"/>
</dbReference>
<evidence type="ECO:0000256" key="5">
    <source>
        <dbReference type="SAM" id="MobiDB-lite"/>
    </source>
</evidence>
<dbReference type="PROSITE" id="PS50850">
    <property type="entry name" value="MFS"/>
    <property type="match status" value="1"/>
</dbReference>
<evidence type="ECO:0000256" key="6">
    <source>
        <dbReference type="SAM" id="Phobius"/>
    </source>
</evidence>
<dbReference type="Pfam" id="PF07690">
    <property type="entry name" value="MFS_1"/>
    <property type="match status" value="1"/>
</dbReference>
<feature type="compositionally biased region" description="Polar residues" evidence="5">
    <location>
        <begin position="1"/>
        <end position="13"/>
    </location>
</feature>
<proteinExistence type="predicted"/>
<accession>A0A4Y9ZDQ6</accession>
<feature type="domain" description="Major facilitator superfamily (MFS) profile" evidence="7">
    <location>
        <begin position="63"/>
        <end position="496"/>
    </location>
</feature>
<dbReference type="AlphaFoldDB" id="A0A4Y9ZDQ6"/>
<feature type="compositionally biased region" description="Basic and acidic residues" evidence="5">
    <location>
        <begin position="14"/>
        <end position="28"/>
    </location>
</feature>
<evidence type="ECO:0000256" key="3">
    <source>
        <dbReference type="ARBA" id="ARBA00022989"/>
    </source>
</evidence>
<feature type="transmembrane region" description="Helical" evidence="6">
    <location>
        <begin position="187"/>
        <end position="210"/>
    </location>
</feature>
<dbReference type="SUPFAM" id="SSF103473">
    <property type="entry name" value="MFS general substrate transporter"/>
    <property type="match status" value="1"/>
</dbReference>
<feature type="transmembrane region" description="Helical" evidence="6">
    <location>
        <begin position="216"/>
        <end position="238"/>
    </location>
</feature>
<feature type="transmembrane region" description="Helical" evidence="6">
    <location>
        <begin position="154"/>
        <end position="175"/>
    </location>
</feature>
<feature type="transmembrane region" description="Helical" evidence="6">
    <location>
        <begin position="333"/>
        <end position="353"/>
    </location>
</feature>
<comment type="caution">
    <text evidence="8">The sequence shown here is derived from an EMBL/GenBank/DDBJ whole genome shotgun (WGS) entry which is preliminary data.</text>
</comment>
<feature type="transmembrane region" description="Helical" evidence="6">
    <location>
        <begin position="374"/>
        <end position="394"/>
    </location>
</feature>
<dbReference type="InterPro" id="IPR036259">
    <property type="entry name" value="MFS_trans_sf"/>
</dbReference>
<evidence type="ECO:0000256" key="2">
    <source>
        <dbReference type="ARBA" id="ARBA00022692"/>
    </source>
</evidence>
<sequence>MASAPPSHTSTIIEESRVDGDKVGKEGYTDPENLSSDEIILLEFSENDPLNPKMWSKWYRWYLTVISGLLVLNATFASSAPSNVLPQMMEQFGMGIEVATLTISLFTAGYCIGPILWGPLSEQVGRRPVFLVTFFVYTGFQVGCALSKNTASILVFRFLGGAFAAAPLTNSGAVLGDIWDAKTRGRAMVIFAVTPFAGPALGPTVGGWIATAGVTWRWLFWVLTIFAGVCFLFILLSLPETYPPTILVSKARRLRKETGDERYRAQTEIDGVRFAQLVENVVAKPFKILFAEPMLIVVTTYMSFLSGCLYLLFEAYPIVFTEGHHFDAGVSGLMFLPIFIGGILGVLIYLVFFEPRYEKLVVQHAPEPVPAESRLEMTMLGAPLFAISFFWFGWTSYPSISYWSPMLAGGLMGLGIFCIFLSLFNYVIDTYLFVAASALASLTVVRSVFSAVFPLFARQMFDAMNPRWASTLLGFIALLLMPIPFVFQRFMVCRLNASNATSFEPVEFGELTSRVIVPVLKARPAGGHTMVPCATHSLMAANRTSPLRKSLSRLDDVCGISDAWTHPYSIREEHPVDSDSLL</sequence>
<keyword evidence="9" id="KW-1185">Reference proteome</keyword>
<dbReference type="CDD" id="cd17323">
    <property type="entry name" value="MFS_Tpo1_MDR_like"/>
    <property type="match status" value="1"/>
</dbReference>
<feature type="transmembrane region" description="Helical" evidence="6">
    <location>
        <begin position="61"/>
        <end position="80"/>
    </location>
</feature>
<dbReference type="GO" id="GO:0022857">
    <property type="term" value="F:transmembrane transporter activity"/>
    <property type="evidence" value="ECO:0007669"/>
    <property type="project" value="InterPro"/>
</dbReference>
<comment type="subcellular location">
    <subcellularLocation>
        <location evidence="1">Membrane</location>
        <topology evidence="1">Multi-pass membrane protein</topology>
    </subcellularLocation>
</comment>
<dbReference type="FunFam" id="1.20.1250.20:FF:000011">
    <property type="entry name" value="MFS multidrug transporter, putative"/>
    <property type="match status" value="1"/>
</dbReference>
<dbReference type="EMBL" id="SEOQ01000002">
    <property type="protein sequence ID" value="TFY72915.1"/>
    <property type="molecule type" value="Genomic_DNA"/>
</dbReference>
<keyword evidence="4 6" id="KW-0472">Membrane</keyword>
<keyword evidence="2 6" id="KW-0812">Transmembrane</keyword>
<reference evidence="8 9" key="1">
    <citation type="submission" date="2019-02" db="EMBL/GenBank/DDBJ databases">
        <title>Genome sequencing of the rare red list fungi Dentipellis fragilis.</title>
        <authorList>
            <person name="Buettner E."/>
            <person name="Kellner H."/>
        </authorList>
    </citation>
    <scope>NUCLEOTIDE SEQUENCE [LARGE SCALE GENOMIC DNA]</scope>
    <source>
        <strain evidence="8 9">DSM 105465</strain>
    </source>
</reference>
<feature type="transmembrane region" description="Helical" evidence="6">
    <location>
        <begin position="129"/>
        <end position="148"/>
    </location>
</feature>
<organism evidence="8 9">
    <name type="scientific">Dentipellis fragilis</name>
    <dbReference type="NCBI Taxonomy" id="205917"/>
    <lineage>
        <taxon>Eukaryota</taxon>
        <taxon>Fungi</taxon>
        <taxon>Dikarya</taxon>
        <taxon>Basidiomycota</taxon>
        <taxon>Agaricomycotina</taxon>
        <taxon>Agaricomycetes</taxon>
        <taxon>Russulales</taxon>
        <taxon>Hericiaceae</taxon>
        <taxon>Dentipellis</taxon>
    </lineage>
</organism>
<evidence type="ECO:0000313" key="8">
    <source>
        <dbReference type="EMBL" id="TFY72915.1"/>
    </source>
</evidence>
<dbReference type="Proteomes" id="UP000298327">
    <property type="component" value="Unassembled WGS sequence"/>
</dbReference>
<feature type="transmembrane region" description="Helical" evidence="6">
    <location>
        <begin position="92"/>
        <end position="117"/>
    </location>
</feature>
<feature type="transmembrane region" description="Helical" evidence="6">
    <location>
        <begin position="431"/>
        <end position="456"/>
    </location>
</feature>
<dbReference type="Gene3D" id="1.20.1250.20">
    <property type="entry name" value="MFS general substrate transporter like domains"/>
    <property type="match status" value="1"/>
</dbReference>
<dbReference type="InterPro" id="IPR020846">
    <property type="entry name" value="MFS_dom"/>
</dbReference>
<evidence type="ECO:0000256" key="4">
    <source>
        <dbReference type="ARBA" id="ARBA00023136"/>
    </source>
</evidence>
<feature type="transmembrane region" description="Helical" evidence="6">
    <location>
        <begin position="400"/>
        <end position="424"/>
    </location>
</feature>
<evidence type="ECO:0000256" key="1">
    <source>
        <dbReference type="ARBA" id="ARBA00004141"/>
    </source>
</evidence>
<feature type="transmembrane region" description="Helical" evidence="6">
    <location>
        <begin position="294"/>
        <end position="313"/>
    </location>
</feature>
<dbReference type="PANTHER" id="PTHR23502:SF173">
    <property type="entry name" value="MFS-MULTIDRUG-RESISTANCE TRANSPORTER-RELATED"/>
    <property type="match status" value="1"/>
</dbReference>
<evidence type="ECO:0000259" key="7">
    <source>
        <dbReference type="PROSITE" id="PS50850"/>
    </source>
</evidence>
<dbReference type="PANTHER" id="PTHR23502">
    <property type="entry name" value="MAJOR FACILITATOR SUPERFAMILY"/>
    <property type="match status" value="1"/>
</dbReference>
<feature type="transmembrane region" description="Helical" evidence="6">
    <location>
        <begin position="468"/>
        <end position="487"/>
    </location>
</feature>